<dbReference type="Gene3D" id="3.90.79.10">
    <property type="entry name" value="Nucleoside Triphosphate Pyrophosphohydrolase"/>
    <property type="match status" value="1"/>
</dbReference>
<dbReference type="CDD" id="cd03425">
    <property type="entry name" value="NUDIX_MutT_NudA_like"/>
    <property type="match status" value="1"/>
</dbReference>
<protein>
    <recommendedName>
        <fullName evidence="13">8-oxo-dGTP diphosphatase</fullName>
        <ecNumber evidence="12">3.6.1.55</ecNumber>
    </recommendedName>
    <alternativeName>
        <fullName evidence="16">7,8-dihydro-8-oxoguanine-triphosphatase</fullName>
    </alternativeName>
    <alternativeName>
        <fullName evidence="15">Mutator protein MutT</fullName>
    </alternativeName>
    <alternativeName>
        <fullName evidence="14">dGTP pyrophosphohydrolase</fullName>
    </alternativeName>
</protein>
<evidence type="ECO:0000256" key="16">
    <source>
        <dbReference type="ARBA" id="ARBA00042798"/>
    </source>
</evidence>
<dbReference type="GO" id="GO:0035539">
    <property type="term" value="F:8-oxo-7,8-dihydrodeoxyguanosine triphosphate pyrophosphatase activity"/>
    <property type="evidence" value="ECO:0007669"/>
    <property type="project" value="UniProtKB-EC"/>
</dbReference>
<name>A0A1H0LYZ1_9BACT</name>
<evidence type="ECO:0000256" key="2">
    <source>
        <dbReference type="ARBA" id="ARBA00005582"/>
    </source>
</evidence>
<organism evidence="19 20">
    <name type="scientific">Desulforhopalus singaporensis</name>
    <dbReference type="NCBI Taxonomy" id="91360"/>
    <lineage>
        <taxon>Bacteria</taxon>
        <taxon>Pseudomonadati</taxon>
        <taxon>Thermodesulfobacteriota</taxon>
        <taxon>Desulfobulbia</taxon>
        <taxon>Desulfobulbales</taxon>
        <taxon>Desulfocapsaceae</taxon>
        <taxon>Desulforhopalus</taxon>
    </lineage>
</organism>
<dbReference type="Proteomes" id="UP000199073">
    <property type="component" value="Unassembled WGS sequence"/>
</dbReference>
<keyword evidence="4" id="KW-0235">DNA replication</keyword>
<dbReference type="PROSITE" id="PS51462">
    <property type="entry name" value="NUDIX"/>
    <property type="match status" value="1"/>
</dbReference>
<evidence type="ECO:0000256" key="10">
    <source>
        <dbReference type="ARBA" id="ARBA00035861"/>
    </source>
</evidence>
<dbReference type="PANTHER" id="PTHR47707:SF1">
    <property type="entry name" value="NUDIX HYDROLASE FAMILY PROTEIN"/>
    <property type="match status" value="1"/>
</dbReference>
<keyword evidence="20" id="KW-1185">Reference proteome</keyword>
<dbReference type="AlphaFoldDB" id="A0A1H0LYZ1"/>
<dbReference type="GO" id="GO:0044716">
    <property type="term" value="F:8-oxo-GDP phosphatase activity"/>
    <property type="evidence" value="ECO:0007669"/>
    <property type="project" value="TreeGrafter"/>
</dbReference>
<dbReference type="InterPro" id="IPR047127">
    <property type="entry name" value="MutT-like"/>
</dbReference>
<dbReference type="InterPro" id="IPR020084">
    <property type="entry name" value="NUDIX_hydrolase_CS"/>
</dbReference>
<accession>A0A1H0LYZ1</accession>
<evidence type="ECO:0000259" key="18">
    <source>
        <dbReference type="PROSITE" id="PS51462"/>
    </source>
</evidence>
<dbReference type="GO" id="GO:0044715">
    <property type="term" value="F:8-oxo-dGDP phosphatase activity"/>
    <property type="evidence" value="ECO:0007669"/>
    <property type="project" value="TreeGrafter"/>
</dbReference>
<comment type="catalytic activity">
    <reaction evidence="11">
        <text>8-oxo-GTP + H2O = 8-oxo-GMP + diphosphate + H(+)</text>
        <dbReference type="Rhea" id="RHEA:67616"/>
        <dbReference type="ChEBI" id="CHEBI:15377"/>
        <dbReference type="ChEBI" id="CHEBI:15378"/>
        <dbReference type="ChEBI" id="CHEBI:33019"/>
        <dbReference type="ChEBI" id="CHEBI:143553"/>
        <dbReference type="ChEBI" id="CHEBI:145694"/>
    </reaction>
</comment>
<dbReference type="RefSeq" id="WP_092220223.1">
    <property type="nucleotide sequence ID" value="NZ_FNJI01000005.1"/>
</dbReference>
<dbReference type="PRINTS" id="PR00502">
    <property type="entry name" value="NUDIXFAMILY"/>
</dbReference>
<dbReference type="PROSITE" id="PS00893">
    <property type="entry name" value="NUDIX_BOX"/>
    <property type="match status" value="1"/>
</dbReference>
<dbReference type="PANTHER" id="PTHR47707">
    <property type="entry name" value="8-OXO-DGTP DIPHOSPHATASE"/>
    <property type="match status" value="1"/>
</dbReference>
<dbReference type="GO" id="GO:0006281">
    <property type="term" value="P:DNA repair"/>
    <property type="evidence" value="ECO:0007669"/>
    <property type="project" value="UniProtKB-KW"/>
</dbReference>
<evidence type="ECO:0000256" key="17">
    <source>
        <dbReference type="RuleBase" id="RU003476"/>
    </source>
</evidence>
<comment type="similarity">
    <text evidence="2 17">Belongs to the Nudix hydrolase family.</text>
</comment>
<reference evidence="19 20" key="1">
    <citation type="submission" date="2016-10" db="EMBL/GenBank/DDBJ databases">
        <authorList>
            <person name="de Groot N.N."/>
        </authorList>
    </citation>
    <scope>NUCLEOTIDE SEQUENCE [LARGE SCALE GENOMIC DNA]</scope>
    <source>
        <strain evidence="19 20">DSM 12130</strain>
    </source>
</reference>
<dbReference type="GO" id="GO:0006260">
    <property type="term" value="P:DNA replication"/>
    <property type="evidence" value="ECO:0007669"/>
    <property type="project" value="UniProtKB-KW"/>
</dbReference>
<keyword evidence="5" id="KW-0479">Metal-binding</keyword>
<gene>
    <name evidence="19" type="ORF">SAMN05660330_00912</name>
</gene>
<evidence type="ECO:0000256" key="13">
    <source>
        <dbReference type="ARBA" id="ARBA00040794"/>
    </source>
</evidence>
<evidence type="ECO:0000256" key="3">
    <source>
        <dbReference type="ARBA" id="ARBA00022457"/>
    </source>
</evidence>
<dbReference type="InterPro" id="IPR015797">
    <property type="entry name" value="NUDIX_hydrolase-like_dom_sf"/>
</dbReference>
<evidence type="ECO:0000256" key="12">
    <source>
        <dbReference type="ARBA" id="ARBA00038905"/>
    </source>
</evidence>
<evidence type="ECO:0000256" key="7">
    <source>
        <dbReference type="ARBA" id="ARBA00022801"/>
    </source>
</evidence>
<keyword evidence="3" id="KW-0515">Mutator protein</keyword>
<evidence type="ECO:0000256" key="4">
    <source>
        <dbReference type="ARBA" id="ARBA00022705"/>
    </source>
</evidence>
<proteinExistence type="inferred from homology"/>
<evidence type="ECO:0000313" key="19">
    <source>
        <dbReference type="EMBL" id="SDO73367.1"/>
    </source>
</evidence>
<keyword evidence="7 17" id="KW-0378">Hydrolase</keyword>
<dbReference type="GO" id="GO:0046872">
    <property type="term" value="F:metal ion binding"/>
    <property type="evidence" value="ECO:0007669"/>
    <property type="project" value="UniProtKB-KW"/>
</dbReference>
<sequence length="132" mass="15294">MITVTAAIIQNNGKVLAARRGPGRHMAGYWEFPGGKLEQNELPRECLKRELREELGISCRIDNFFCESIYQYDQVVIRLLAFLVTSNTRVCSLNDHDKLLWLLPHQLKRLRWAPADIPIMEKLLRMHGEPPL</sequence>
<feature type="domain" description="Nudix hydrolase" evidence="18">
    <location>
        <begin position="1"/>
        <end position="125"/>
    </location>
</feature>
<dbReference type="OrthoDB" id="9810648at2"/>
<dbReference type="Pfam" id="PF00293">
    <property type="entry name" value="NUDIX"/>
    <property type="match status" value="1"/>
</dbReference>
<evidence type="ECO:0000256" key="5">
    <source>
        <dbReference type="ARBA" id="ARBA00022723"/>
    </source>
</evidence>
<evidence type="ECO:0000256" key="9">
    <source>
        <dbReference type="ARBA" id="ARBA00023204"/>
    </source>
</evidence>
<evidence type="ECO:0000313" key="20">
    <source>
        <dbReference type="Proteomes" id="UP000199073"/>
    </source>
</evidence>
<evidence type="ECO:0000256" key="6">
    <source>
        <dbReference type="ARBA" id="ARBA00022763"/>
    </source>
</evidence>
<dbReference type="GO" id="GO:0008413">
    <property type="term" value="F:8-oxo-7,8-dihydroguanosine triphosphate pyrophosphatase activity"/>
    <property type="evidence" value="ECO:0007669"/>
    <property type="project" value="TreeGrafter"/>
</dbReference>
<evidence type="ECO:0000256" key="1">
    <source>
        <dbReference type="ARBA" id="ARBA00001946"/>
    </source>
</evidence>
<evidence type="ECO:0000256" key="14">
    <source>
        <dbReference type="ARBA" id="ARBA00041592"/>
    </source>
</evidence>
<keyword evidence="6" id="KW-0227">DNA damage</keyword>
<dbReference type="InterPro" id="IPR000086">
    <property type="entry name" value="NUDIX_hydrolase_dom"/>
</dbReference>
<evidence type="ECO:0000256" key="8">
    <source>
        <dbReference type="ARBA" id="ARBA00022842"/>
    </source>
</evidence>
<evidence type="ECO:0000256" key="11">
    <source>
        <dbReference type="ARBA" id="ARBA00036904"/>
    </source>
</evidence>
<keyword evidence="8" id="KW-0460">Magnesium</keyword>
<dbReference type="SUPFAM" id="SSF55811">
    <property type="entry name" value="Nudix"/>
    <property type="match status" value="1"/>
</dbReference>
<dbReference type="STRING" id="91360.SAMN05660330_00912"/>
<evidence type="ECO:0000256" key="15">
    <source>
        <dbReference type="ARBA" id="ARBA00041979"/>
    </source>
</evidence>
<keyword evidence="9" id="KW-0234">DNA repair</keyword>
<dbReference type="InterPro" id="IPR020476">
    <property type="entry name" value="Nudix_hydrolase"/>
</dbReference>
<dbReference type="EMBL" id="FNJI01000005">
    <property type="protein sequence ID" value="SDO73367.1"/>
    <property type="molecule type" value="Genomic_DNA"/>
</dbReference>
<comment type="cofactor">
    <cofactor evidence="1">
        <name>Mg(2+)</name>
        <dbReference type="ChEBI" id="CHEBI:18420"/>
    </cofactor>
</comment>
<comment type="catalytic activity">
    <reaction evidence="10">
        <text>8-oxo-dGTP + H2O = 8-oxo-dGMP + diphosphate + H(+)</text>
        <dbReference type="Rhea" id="RHEA:31575"/>
        <dbReference type="ChEBI" id="CHEBI:15377"/>
        <dbReference type="ChEBI" id="CHEBI:15378"/>
        <dbReference type="ChEBI" id="CHEBI:33019"/>
        <dbReference type="ChEBI" id="CHEBI:63224"/>
        <dbReference type="ChEBI" id="CHEBI:77896"/>
        <dbReference type="EC" id="3.6.1.55"/>
    </reaction>
</comment>
<dbReference type="EC" id="3.6.1.55" evidence="12"/>